<feature type="region of interest" description="Disordered" evidence="2">
    <location>
        <begin position="307"/>
        <end position="457"/>
    </location>
</feature>
<evidence type="ECO:0000313" key="4">
    <source>
        <dbReference type="EMBL" id="SPQ20486.1"/>
    </source>
</evidence>
<feature type="compositionally biased region" description="Basic and acidic residues" evidence="2">
    <location>
        <begin position="350"/>
        <end position="359"/>
    </location>
</feature>
<protein>
    <submittedName>
        <fullName evidence="4">A87ed906-1571-4527-806c-fd1e47bf1421</fullName>
    </submittedName>
</protein>
<dbReference type="Proteomes" id="UP000289323">
    <property type="component" value="Unassembled WGS sequence"/>
</dbReference>
<feature type="domain" description="YAG7-like dimerisation" evidence="3">
    <location>
        <begin position="171"/>
        <end position="253"/>
    </location>
</feature>
<feature type="coiled-coil region" evidence="1">
    <location>
        <begin position="110"/>
        <end position="166"/>
    </location>
</feature>
<dbReference type="EMBL" id="OUUZ01000004">
    <property type="protein sequence ID" value="SPQ20486.1"/>
    <property type="molecule type" value="Genomic_DNA"/>
</dbReference>
<gene>
    <name evidence="4" type="ORF">TT172_LOCUS2905</name>
</gene>
<keyword evidence="1" id="KW-0175">Coiled coil</keyword>
<accession>A0A3S5CWD0</accession>
<evidence type="ECO:0000256" key="1">
    <source>
        <dbReference type="SAM" id="Coils"/>
    </source>
</evidence>
<dbReference type="Pfam" id="PF26434">
    <property type="entry name" value="YAG7_C"/>
    <property type="match status" value="1"/>
</dbReference>
<dbReference type="InterPro" id="IPR058602">
    <property type="entry name" value="YAG7_dimerisation_dom"/>
</dbReference>
<feature type="compositionally biased region" description="Gly residues" evidence="2">
    <location>
        <begin position="415"/>
        <end position="431"/>
    </location>
</feature>
<feature type="compositionally biased region" description="Polar residues" evidence="2">
    <location>
        <begin position="307"/>
        <end position="317"/>
    </location>
</feature>
<proteinExistence type="predicted"/>
<sequence>MAAADIKNPPALAESKSAKKKKAKAEGTESPAPAASTPEKAGSVAAGETFEDADNKYIRDLQKSIRNITKKLTNTARIDAIIAEHGGKSLDELVSLRIINADQKAAHLKKPALQAQLFQLEEQLAQHKKVEQEYKARLVDQEKALTERFEKEKADLVAELAEKAEADAAASLHSNLLILSQFLRLAAARRAEDADSTSDESMALEGVLLHIYTGDENAVATMLKLVQGADEQTRSTTGETLQTTFAQVKQAAIAHAVPPVPTEAASQSAESEPAESKQDPEPETDPTVANANLTEVGEGTAAALTNGHAQGTSASSGAPSNADVDDSAANAAGESQWDVSTEQNQSQEWVDVKIPREPSETETGLAATPAAPSNTQSWADDHPEPAAAPAAAPAADDGFQSVQGRNRGPREGGWRGRGGYRGRGGGGGGFRGEGRGRGRGGPRGGMPSRPRRGGDEH</sequence>
<feature type="region of interest" description="Disordered" evidence="2">
    <location>
        <begin position="1"/>
        <end position="49"/>
    </location>
</feature>
<feature type="compositionally biased region" description="Low complexity" evidence="2">
    <location>
        <begin position="318"/>
        <end position="332"/>
    </location>
</feature>
<evidence type="ECO:0000259" key="3">
    <source>
        <dbReference type="Pfam" id="PF26434"/>
    </source>
</evidence>
<reference evidence="4 5" key="1">
    <citation type="submission" date="2018-04" db="EMBL/GenBank/DDBJ databases">
        <authorList>
            <person name="Huttner S."/>
            <person name="Dainat J."/>
        </authorList>
    </citation>
    <scope>NUCLEOTIDE SEQUENCE [LARGE SCALE GENOMIC DNA]</scope>
</reference>
<name>A0A3S5CWD0_9PEZI</name>
<feature type="region of interest" description="Disordered" evidence="2">
    <location>
        <begin position="258"/>
        <end position="288"/>
    </location>
</feature>
<organism evidence="4 5">
    <name type="scientific">Thermothielavioides terrestris</name>
    <dbReference type="NCBI Taxonomy" id="2587410"/>
    <lineage>
        <taxon>Eukaryota</taxon>
        <taxon>Fungi</taxon>
        <taxon>Dikarya</taxon>
        <taxon>Ascomycota</taxon>
        <taxon>Pezizomycotina</taxon>
        <taxon>Sordariomycetes</taxon>
        <taxon>Sordariomycetidae</taxon>
        <taxon>Sordariales</taxon>
        <taxon>Chaetomiaceae</taxon>
        <taxon>Thermothielavioides</taxon>
    </lineage>
</organism>
<evidence type="ECO:0000256" key="2">
    <source>
        <dbReference type="SAM" id="MobiDB-lite"/>
    </source>
</evidence>
<feature type="compositionally biased region" description="Polar residues" evidence="2">
    <location>
        <begin position="337"/>
        <end position="348"/>
    </location>
</feature>
<feature type="compositionally biased region" description="Low complexity" evidence="2">
    <location>
        <begin position="385"/>
        <end position="397"/>
    </location>
</feature>
<evidence type="ECO:0000313" key="5">
    <source>
        <dbReference type="Proteomes" id="UP000289323"/>
    </source>
</evidence>
<dbReference type="AlphaFoldDB" id="A0A3S5CWD0"/>